<gene>
    <name evidence="9" type="primary">rnfE</name>
    <name evidence="9" type="ORF">PS900_01034</name>
</gene>
<evidence type="ECO:0000256" key="7">
    <source>
        <dbReference type="ARBA" id="ARBA00023136"/>
    </source>
</evidence>
<keyword evidence="3" id="KW-0997">Cell inner membrane</keyword>
<keyword evidence="6 8" id="KW-1133">Transmembrane helix</keyword>
<feature type="transmembrane region" description="Helical" evidence="8">
    <location>
        <begin position="167"/>
        <end position="188"/>
    </location>
</feature>
<evidence type="ECO:0000256" key="4">
    <source>
        <dbReference type="ARBA" id="ARBA00022692"/>
    </source>
</evidence>
<dbReference type="GO" id="GO:0005886">
    <property type="term" value="C:plasma membrane"/>
    <property type="evidence" value="ECO:0007669"/>
    <property type="project" value="TreeGrafter"/>
</dbReference>
<evidence type="ECO:0000313" key="9">
    <source>
        <dbReference type="EMBL" id="VVO65746.1"/>
    </source>
</evidence>
<protein>
    <submittedName>
        <fullName evidence="9">Electron transport complex subunit RnfE</fullName>
    </submittedName>
</protein>
<dbReference type="InterPro" id="IPR003667">
    <property type="entry name" value="NqrDE/RnfAE"/>
</dbReference>
<dbReference type="PIRSF" id="PIRSF006102">
    <property type="entry name" value="NQR_DE"/>
    <property type="match status" value="1"/>
</dbReference>
<dbReference type="PANTHER" id="PTHR30586:SF0">
    <property type="entry name" value="ION-TRANSLOCATING OXIDOREDUCTASE COMPLEX SUBUNIT E"/>
    <property type="match status" value="1"/>
</dbReference>
<dbReference type="RefSeq" id="WP_150728296.1">
    <property type="nucleotide sequence ID" value="NZ_CABVHR010000013.1"/>
</dbReference>
<comment type="subcellular location">
    <subcellularLocation>
        <location evidence="1">Endomembrane system</location>
        <topology evidence="1">Multi-pass membrane protein</topology>
    </subcellularLocation>
</comment>
<reference evidence="9 10" key="1">
    <citation type="submission" date="2019-09" db="EMBL/GenBank/DDBJ databases">
        <authorList>
            <person name="Chandra G."/>
            <person name="Truman W A."/>
        </authorList>
    </citation>
    <scope>NUCLEOTIDE SEQUENCE [LARGE SCALE GENOMIC DNA]</scope>
    <source>
        <strain evidence="9">PS900</strain>
    </source>
</reference>
<keyword evidence="7 8" id="KW-0472">Membrane</keyword>
<keyword evidence="3" id="KW-1003">Cell membrane</keyword>
<accession>A0A8H2NND5</accession>
<keyword evidence="2" id="KW-0813">Transport</keyword>
<proteinExistence type="predicted"/>
<feature type="transmembrane region" description="Helical" evidence="8">
    <location>
        <begin position="116"/>
        <end position="134"/>
    </location>
</feature>
<keyword evidence="4 8" id="KW-0812">Transmembrane</keyword>
<evidence type="ECO:0000256" key="6">
    <source>
        <dbReference type="ARBA" id="ARBA00022989"/>
    </source>
</evidence>
<dbReference type="PANTHER" id="PTHR30586">
    <property type="entry name" value="ELECTRON TRANSPORT COMPLEX PROTEIN RNFE"/>
    <property type="match status" value="1"/>
</dbReference>
<evidence type="ECO:0000256" key="2">
    <source>
        <dbReference type="ARBA" id="ARBA00022448"/>
    </source>
</evidence>
<feature type="transmembrane region" description="Helical" evidence="8">
    <location>
        <begin position="57"/>
        <end position="80"/>
    </location>
</feature>
<dbReference type="Pfam" id="PF02508">
    <property type="entry name" value="Rnf-Nqr"/>
    <property type="match status" value="1"/>
</dbReference>
<organism evidence="9 10">
    <name type="scientific">Pseudomonas fluorescens</name>
    <dbReference type="NCBI Taxonomy" id="294"/>
    <lineage>
        <taxon>Bacteria</taxon>
        <taxon>Pseudomonadati</taxon>
        <taxon>Pseudomonadota</taxon>
        <taxon>Gammaproteobacteria</taxon>
        <taxon>Pseudomonadales</taxon>
        <taxon>Pseudomonadaceae</taxon>
        <taxon>Pseudomonas</taxon>
    </lineage>
</organism>
<dbReference type="EMBL" id="CABVIE010000003">
    <property type="protein sequence ID" value="VVO65746.1"/>
    <property type="molecule type" value="Genomic_DNA"/>
</dbReference>
<comment type="caution">
    <text evidence="9">The sequence shown here is derived from an EMBL/GenBank/DDBJ whole genome shotgun (WGS) entry which is preliminary data.</text>
</comment>
<name>A0A8H2NND5_PSEFL</name>
<dbReference type="Proteomes" id="UP000325723">
    <property type="component" value="Unassembled WGS sequence"/>
</dbReference>
<keyword evidence="5" id="KW-1278">Translocase</keyword>
<evidence type="ECO:0000256" key="3">
    <source>
        <dbReference type="ARBA" id="ARBA00022519"/>
    </source>
</evidence>
<evidence type="ECO:0000256" key="1">
    <source>
        <dbReference type="ARBA" id="ARBA00004127"/>
    </source>
</evidence>
<evidence type="ECO:0000256" key="8">
    <source>
        <dbReference type="SAM" id="Phobius"/>
    </source>
</evidence>
<evidence type="ECO:0000313" key="10">
    <source>
        <dbReference type="Proteomes" id="UP000325723"/>
    </source>
</evidence>
<sequence length="194" mass="21075">MDNSSTLRNALMLTPLIGATHSLMAALGLCLMFMVVTQLFSLAMGALRSRLVPATRLLASILLAATLTSCAELMAQVWSLQWQQHLGFYGALIALQCVVLEHTGFFQNGWRQRLRLNGLFATLMIALGLLRELFGNGTLGNHLSWPIGATPTDWQGWVLVADGGLRLATLVPGGFILLGLLIAAWQAWRPAPTH</sequence>
<feature type="transmembrane region" description="Helical" evidence="8">
    <location>
        <begin position="20"/>
        <end position="45"/>
    </location>
</feature>
<dbReference type="AlphaFoldDB" id="A0A8H2NND5"/>
<feature type="transmembrane region" description="Helical" evidence="8">
    <location>
        <begin position="86"/>
        <end position="104"/>
    </location>
</feature>
<dbReference type="GO" id="GO:0012505">
    <property type="term" value="C:endomembrane system"/>
    <property type="evidence" value="ECO:0007669"/>
    <property type="project" value="UniProtKB-SubCell"/>
</dbReference>
<evidence type="ECO:0000256" key="5">
    <source>
        <dbReference type="ARBA" id="ARBA00022967"/>
    </source>
</evidence>